<dbReference type="PATRIC" id="fig|1121290.3.peg.1880"/>
<dbReference type="PANTHER" id="PTHR10472">
    <property type="entry name" value="D-TYROSYL-TRNA TYR DEACYLASE"/>
    <property type="match status" value="1"/>
</dbReference>
<keyword evidence="3 4" id="KW-0378">Hydrolase</keyword>
<comment type="catalytic activity">
    <reaction evidence="4">
        <text>glycyl-tRNA(Ala) + H2O = tRNA(Ala) + glycine + H(+)</text>
        <dbReference type="Rhea" id="RHEA:53744"/>
        <dbReference type="Rhea" id="RHEA-COMP:9657"/>
        <dbReference type="Rhea" id="RHEA-COMP:13640"/>
        <dbReference type="ChEBI" id="CHEBI:15377"/>
        <dbReference type="ChEBI" id="CHEBI:15378"/>
        <dbReference type="ChEBI" id="CHEBI:57305"/>
        <dbReference type="ChEBI" id="CHEBI:78442"/>
        <dbReference type="ChEBI" id="CHEBI:78522"/>
    </reaction>
</comment>
<evidence type="ECO:0000256" key="4">
    <source>
        <dbReference type="HAMAP-Rule" id="MF_00518"/>
    </source>
</evidence>
<dbReference type="GO" id="GO:0043908">
    <property type="term" value="F:Ser(Gly)-tRNA(Ala) hydrolase activity"/>
    <property type="evidence" value="ECO:0007669"/>
    <property type="project" value="UniProtKB-UniRule"/>
</dbReference>
<dbReference type="InterPro" id="IPR003732">
    <property type="entry name" value="Daa-tRNA_deacyls_DTD"/>
</dbReference>
<proteinExistence type="inferred from homology"/>
<keyword evidence="4" id="KW-0694">RNA-binding</keyword>
<dbReference type="EMBL" id="LZFO01000032">
    <property type="protein sequence ID" value="OFI05243.1"/>
    <property type="molecule type" value="Genomic_DNA"/>
</dbReference>
<dbReference type="GO" id="GO:0106026">
    <property type="term" value="F:Gly-tRNA(Ala) deacylase activity"/>
    <property type="evidence" value="ECO:0007669"/>
    <property type="project" value="UniProtKB-UniRule"/>
</dbReference>
<dbReference type="EC" id="3.1.1.96" evidence="4"/>
<comment type="caution">
    <text evidence="5">The sequence shown here is derived from an EMBL/GenBank/DDBJ whole genome shotgun (WGS) entry which is preliminary data.</text>
</comment>
<dbReference type="GO" id="GO:0005737">
    <property type="term" value="C:cytoplasm"/>
    <property type="evidence" value="ECO:0007669"/>
    <property type="project" value="UniProtKB-SubCell"/>
</dbReference>
<protein>
    <recommendedName>
        <fullName evidence="4">D-aminoacyl-tRNA deacylase</fullName>
        <shortName evidence="4">DTD</shortName>
        <ecNumber evidence="4">3.1.1.96</ecNumber>
    </recommendedName>
    <alternativeName>
        <fullName evidence="4">Gly-tRNA(Ala) deacylase</fullName>
        <ecNumber evidence="4">3.1.1.-</ecNumber>
    </alternativeName>
</protein>
<name>A0A1E8EXL0_9CLOT</name>
<organism evidence="5 6">
    <name type="scientific">Clostridium acetireducens DSM 10703</name>
    <dbReference type="NCBI Taxonomy" id="1121290"/>
    <lineage>
        <taxon>Bacteria</taxon>
        <taxon>Bacillati</taxon>
        <taxon>Bacillota</taxon>
        <taxon>Clostridia</taxon>
        <taxon>Eubacteriales</taxon>
        <taxon>Clostridiaceae</taxon>
        <taxon>Clostridium</taxon>
    </lineage>
</organism>
<dbReference type="CDD" id="cd00563">
    <property type="entry name" value="Dtyr_deacylase"/>
    <property type="match status" value="1"/>
</dbReference>
<dbReference type="OrthoDB" id="9801395at2"/>
<dbReference type="GO" id="GO:0051500">
    <property type="term" value="F:D-tyrosyl-tRNA(Tyr) deacylase activity"/>
    <property type="evidence" value="ECO:0007669"/>
    <property type="project" value="TreeGrafter"/>
</dbReference>
<dbReference type="EC" id="3.1.1.-" evidence="4"/>
<dbReference type="Pfam" id="PF02580">
    <property type="entry name" value="Tyr_Deacylase"/>
    <property type="match status" value="1"/>
</dbReference>
<dbReference type="PANTHER" id="PTHR10472:SF5">
    <property type="entry name" value="D-AMINOACYL-TRNA DEACYLASE 1"/>
    <property type="match status" value="1"/>
</dbReference>
<dbReference type="Proteomes" id="UP000175744">
    <property type="component" value="Unassembled WGS sequence"/>
</dbReference>
<sequence length="149" mass="16684">MRAVIQRVKSSKVEIKGEIIGEIGKGLNVLLGISKEDTLEDVKYLKDKILNLRIFEDENGKLNKSLLDVKGEILIVSQFTLYGDCRKGRRPSFTEALGGEDAEKLYREFVSQCKDTLKKVETGKFGADMLVSIENDGPVTLLIESKKTF</sequence>
<comment type="similarity">
    <text evidence="1 4">Belongs to the DTD family.</text>
</comment>
<comment type="catalytic activity">
    <reaction evidence="4">
        <text>a D-aminoacyl-tRNA + H2O = a tRNA + a D-alpha-amino acid + H(+)</text>
        <dbReference type="Rhea" id="RHEA:13953"/>
        <dbReference type="Rhea" id="RHEA-COMP:10123"/>
        <dbReference type="Rhea" id="RHEA-COMP:10124"/>
        <dbReference type="ChEBI" id="CHEBI:15377"/>
        <dbReference type="ChEBI" id="CHEBI:15378"/>
        <dbReference type="ChEBI" id="CHEBI:59871"/>
        <dbReference type="ChEBI" id="CHEBI:78442"/>
        <dbReference type="ChEBI" id="CHEBI:79333"/>
        <dbReference type="EC" id="3.1.1.96"/>
    </reaction>
</comment>
<evidence type="ECO:0000256" key="2">
    <source>
        <dbReference type="ARBA" id="ARBA00022555"/>
    </source>
</evidence>
<accession>A0A1E8EXL0</accession>
<keyword evidence="2 4" id="KW-0820">tRNA-binding</keyword>
<gene>
    <name evidence="4 5" type="primary">dtd</name>
    <name evidence="5" type="ORF">CLOACE_18610</name>
</gene>
<dbReference type="HAMAP" id="MF_00518">
    <property type="entry name" value="Deacylase_Dtd"/>
    <property type="match status" value="1"/>
</dbReference>
<comment type="domain">
    <text evidence="4">A Gly-cisPro motif from one monomer fits into the active site of the other monomer to allow specific chiral rejection of L-amino acids.</text>
</comment>
<keyword evidence="4" id="KW-0963">Cytoplasm</keyword>
<evidence type="ECO:0000256" key="1">
    <source>
        <dbReference type="ARBA" id="ARBA00009673"/>
    </source>
</evidence>
<dbReference type="NCBIfam" id="TIGR00256">
    <property type="entry name" value="D-aminoacyl-tRNA deacylase"/>
    <property type="match status" value="1"/>
</dbReference>
<evidence type="ECO:0000256" key="3">
    <source>
        <dbReference type="ARBA" id="ARBA00022801"/>
    </source>
</evidence>
<comment type="function">
    <text evidence="4">An aminoacyl-tRNA editing enzyme that deacylates mischarged D-aminoacyl-tRNAs. Also deacylates mischarged glycyl-tRNA(Ala), protecting cells against glycine mischarging by AlaRS. Acts via tRNA-based rather than protein-based catalysis; rejects L-amino acids rather than detecting D-amino acids in the active site. By recycling D-aminoacyl-tRNA to D-amino acids and free tRNA molecules, this enzyme counteracts the toxicity associated with the formation of D-aminoacyl-tRNA entities in vivo and helps enforce protein L-homochirality.</text>
</comment>
<reference evidence="5 6" key="1">
    <citation type="submission" date="2016-06" db="EMBL/GenBank/DDBJ databases">
        <title>Genome sequence of Clostridium acetireducens DSM 10703.</title>
        <authorList>
            <person name="Poehlein A."/>
            <person name="Fluechter S."/>
            <person name="Duerre P."/>
            <person name="Daniel R."/>
        </authorList>
    </citation>
    <scope>NUCLEOTIDE SEQUENCE [LARGE SCALE GENOMIC DNA]</scope>
    <source>
        <strain evidence="5 6">DSM 10703</strain>
    </source>
</reference>
<dbReference type="InterPro" id="IPR023509">
    <property type="entry name" value="DTD-like_sf"/>
</dbReference>
<evidence type="ECO:0000313" key="6">
    <source>
        <dbReference type="Proteomes" id="UP000175744"/>
    </source>
</evidence>
<keyword evidence="6" id="KW-1185">Reference proteome</keyword>
<comment type="subunit">
    <text evidence="4">Homodimer.</text>
</comment>
<dbReference type="RefSeq" id="WP_070110828.1">
    <property type="nucleotide sequence ID" value="NZ_LZFO01000032.1"/>
</dbReference>
<comment type="subcellular location">
    <subcellularLocation>
        <location evidence="4">Cytoplasm</location>
    </subcellularLocation>
</comment>
<dbReference type="FunFam" id="3.50.80.10:FF:000001">
    <property type="entry name" value="D-aminoacyl-tRNA deacylase"/>
    <property type="match status" value="1"/>
</dbReference>
<dbReference type="SUPFAM" id="SSF69500">
    <property type="entry name" value="DTD-like"/>
    <property type="match status" value="1"/>
</dbReference>
<dbReference type="AlphaFoldDB" id="A0A1E8EXL0"/>
<evidence type="ECO:0000313" key="5">
    <source>
        <dbReference type="EMBL" id="OFI05243.1"/>
    </source>
</evidence>
<dbReference type="STRING" id="1121290.CLAOCE_18610"/>
<dbReference type="Gene3D" id="3.50.80.10">
    <property type="entry name" value="D-tyrosyl-tRNA(Tyr) deacylase"/>
    <property type="match status" value="1"/>
</dbReference>
<feature type="short sequence motif" description="Gly-cisPro motif, important for rejection of L-amino acids" evidence="4">
    <location>
        <begin position="137"/>
        <end position="138"/>
    </location>
</feature>
<dbReference type="GO" id="GO:0000049">
    <property type="term" value="F:tRNA binding"/>
    <property type="evidence" value="ECO:0007669"/>
    <property type="project" value="UniProtKB-UniRule"/>
</dbReference>
<dbReference type="GO" id="GO:0019478">
    <property type="term" value="P:D-amino acid catabolic process"/>
    <property type="evidence" value="ECO:0007669"/>
    <property type="project" value="UniProtKB-UniRule"/>
</dbReference>